<feature type="repeat" description="Pumilio" evidence="5">
    <location>
        <begin position="335"/>
        <end position="373"/>
    </location>
</feature>
<dbReference type="FunCoup" id="E3M0M0">
    <property type="interactions" value="23"/>
</dbReference>
<dbReference type="RefSeq" id="XP_003110690.2">
    <property type="nucleotide sequence ID" value="XM_003110642.2"/>
</dbReference>
<dbReference type="GeneID" id="9824478"/>
<dbReference type="InParanoid" id="E3M0M0"/>
<feature type="repeat" description="Pumilio" evidence="5">
    <location>
        <begin position="385"/>
        <end position="422"/>
    </location>
</feature>
<dbReference type="OMA" id="QLMACDS"/>
<dbReference type="EMBL" id="DS268420">
    <property type="protein sequence ID" value="EFO87983.1"/>
    <property type="molecule type" value="Genomic_DNA"/>
</dbReference>
<feature type="repeat" description="Pumilio" evidence="5">
    <location>
        <begin position="223"/>
        <end position="261"/>
    </location>
</feature>
<dbReference type="AlphaFoldDB" id="E3M0M0"/>
<dbReference type="InterPro" id="IPR001313">
    <property type="entry name" value="Pumilio_RNA-bd_rpt"/>
</dbReference>
<dbReference type="SMART" id="SM00025">
    <property type="entry name" value="Pumilio"/>
    <property type="match status" value="7"/>
</dbReference>
<feature type="repeat" description="Pumilio" evidence="5">
    <location>
        <begin position="262"/>
        <end position="298"/>
    </location>
</feature>
<feature type="domain" description="PUM-HD" evidence="6">
    <location>
        <begin position="159"/>
        <end position="551"/>
    </location>
</feature>
<evidence type="ECO:0000256" key="3">
    <source>
        <dbReference type="ARBA" id="ARBA00022782"/>
    </source>
</evidence>
<dbReference type="FunFam" id="1.25.10.10:FF:000558">
    <property type="entry name" value="Fem-3 mRNA-binding factor 2"/>
    <property type="match status" value="1"/>
</dbReference>
<dbReference type="GO" id="GO:0005737">
    <property type="term" value="C:cytoplasm"/>
    <property type="evidence" value="ECO:0007669"/>
    <property type="project" value="TreeGrafter"/>
</dbReference>
<evidence type="ECO:0000256" key="5">
    <source>
        <dbReference type="PROSITE-ProRule" id="PRU00317"/>
    </source>
</evidence>
<proteinExistence type="predicted"/>
<dbReference type="SUPFAM" id="SSF48371">
    <property type="entry name" value="ARM repeat"/>
    <property type="match status" value="1"/>
</dbReference>
<keyword evidence="4" id="KW-0694">RNA-binding</keyword>
<keyword evidence="2" id="KW-0677">Repeat</keyword>
<dbReference type="GO" id="GO:0005634">
    <property type="term" value="C:nucleus"/>
    <property type="evidence" value="ECO:0007669"/>
    <property type="project" value="TreeGrafter"/>
</dbReference>
<dbReference type="InterPro" id="IPR011989">
    <property type="entry name" value="ARM-like"/>
</dbReference>
<dbReference type="GO" id="GO:0010608">
    <property type="term" value="P:post-transcriptional regulation of gene expression"/>
    <property type="evidence" value="ECO:0007669"/>
    <property type="project" value="TreeGrafter"/>
</dbReference>
<evidence type="ECO:0000313" key="7">
    <source>
        <dbReference type="EMBL" id="EFO87983.1"/>
    </source>
</evidence>
<dbReference type="PROSITE" id="PS50303">
    <property type="entry name" value="PUM_HD"/>
    <property type="match status" value="1"/>
</dbReference>
<name>E3M0M0_CAERE</name>
<dbReference type="PROSITE" id="PS50302">
    <property type="entry name" value="PUM"/>
    <property type="match status" value="4"/>
</dbReference>
<dbReference type="CTD" id="9824478"/>
<dbReference type="GO" id="GO:0030154">
    <property type="term" value="P:cell differentiation"/>
    <property type="evidence" value="ECO:0007669"/>
    <property type="project" value="UniProtKB-KW"/>
</dbReference>
<dbReference type="Gene3D" id="1.25.10.10">
    <property type="entry name" value="Leucine-rich Repeat Variant"/>
    <property type="match status" value="1"/>
</dbReference>
<dbReference type="InterPro" id="IPR033133">
    <property type="entry name" value="PUM-HD"/>
</dbReference>
<keyword evidence="8" id="KW-1185">Reference proteome</keyword>
<organism evidence="8">
    <name type="scientific">Caenorhabditis remanei</name>
    <name type="common">Caenorhabditis vulgaris</name>
    <dbReference type="NCBI Taxonomy" id="31234"/>
    <lineage>
        <taxon>Eukaryota</taxon>
        <taxon>Metazoa</taxon>
        <taxon>Ecdysozoa</taxon>
        <taxon>Nematoda</taxon>
        <taxon>Chromadorea</taxon>
        <taxon>Rhabditida</taxon>
        <taxon>Rhabditina</taxon>
        <taxon>Rhabditomorpha</taxon>
        <taxon>Rhabditoidea</taxon>
        <taxon>Rhabditidae</taxon>
        <taxon>Peloderinae</taxon>
        <taxon>Caenorhabditis</taxon>
    </lineage>
</organism>
<dbReference type="Pfam" id="PF00806">
    <property type="entry name" value="PUF"/>
    <property type="match status" value="7"/>
</dbReference>
<dbReference type="OrthoDB" id="668540at2759"/>
<dbReference type="KEGG" id="crq:GCK72_018715"/>
<sequence length="589" mass="66941">MFPYFPRLFSLCIHPHSECCFEVYDFQILTCTPCFCSNMSEKSGRSDSKLSESSSISELQAADLSIFSGSFDGGVFSSNLPIFDLMGARNQNNSLYSPHPFVKSNGPCRLTAITQSTPKEPLNMTPADFGLADFSFGNESFADFTANNSSFVGNFQSNVRSTRLLPSWAVDMSGNIRDDLTLQDVVRNGSLIDFAMDRTGVKFLESHFPSEQDDEMHSLLFDKLTEQSTVFTSLCRSAAGNFIIQKFVEHASLEEQDRLVSTMSENGLIEMCLDKFACRVVQLSIQKFDESIAMKLVHKISTLNFLPLCTDQCAIHVLQKVVKLLPIGAWSFFVKFLCRDDNLMTVCQDKYGCRLVQQTIDKLSDNPKLPCFNTRLQLLHGLMTSVARNCFRLSSNEFANYVVQYVIKSSGVMEMYRDTIIEKCLLRNILSMSQDKYASHVVEGAFLFAPPHLLSEMMDEIFDGYVKDQETNRDALDILLFHQYGNYVIQQMISICISALLGKEERKMSPAELRLYAKWFDRIKNRVNRQASRLERFSSGKKIIESLQKLNVPMTMTNEPMPLWAMPAPLMDMSAQFHQNFQKRSVFDE</sequence>
<dbReference type="eggNOG" id="KOG1488">
    <property type="taxonomic scope" value="Eukaryota"/>
</dbReference>
<evidence type="ECO:0000259" key="6">
    <source>
        <dbReference type="PROSITE" id="PS50303"/>
    </source>
</evidence>
<dbReference type="InterPro" id="IPR016024">
    <property type="entry name" value="ARM-type_fold"/>
</dbReference>
<keyword evidence="1" id="KW-0217">Developmental protein</keyword>
<evidence type="ECO:0000256" key="1">
    <source>
        <dbReference type="ARBA" id="ARBA00022473"/>
    </source>
</evidence>
<accession>E3M0M0</accession>
<dbReference type="PANTHER" id="PTHR12537">
    <property type="entry name" value="RNA BINDING PROTEIN PUMILIO-RELATED"/>
    <property type="match status" value="1"/>
</dbReference>
<dbReference type="HOGENOM" id="CLU_028494_0_0_1"/>
<protein>
    <submittedName>
        <fullName evidence="7">CRE-PUF-5 protein</fullName>
    </submittedName>
</protein>
<dbReference type="Proteomes" id="UP000008281">
    <property type="component" value="Unassembled WGS sequence"/>
</dbReference>
<evidence type="ECO:0000256" key="4">
    <source>
        <dbReference type="ARBA" id="ARBA00022884"/>
    </source>
</evidence>
<dbReference type="STRING" id="31234.E3M0M0"/>
<reference evidence="7" key="1">
    <citation type="submission" date="2007-07" db="EMBL/GenBank/DDBJ databases">
        <title>PCAP assembly of the Caenorhabditis remanei genome.</title>
        <authorList>
            <consortium name="The Caenorhabditis remanei Sequencing Consortium"/>
            <person name="Wilson R.K."/>
        </authorList>
    </citation>
    <scope>NUCLEOTIDE SEQUENCE [LARGE SCALE GENOMIC DNA]</scope>
    <source>
        <strain evidence="7">PB4641</strain>
    </source>
</reference>
<evidence type="ECO:0000256" key="2">
    <source>
        <dbReference type="ARBA" id="ARBA00022737"/>
    </source>
</evidence>
<dbReference type="GO" id="GO:0003730">
    <property type="term" value="F:mRNA 3'-UTR binding"/>
    <property type="evidence" value="ECO:0007669"/>
    <property type="project" value="TreeGrafter"/>
</dbReference>
<keyword evidence="3" id="KW-0221">Differentiation</keyword>
<evidence type="ECO:0000313" key="8">
    <source>
        <dbReference type="Proteomes" id="UP000008281"/>
    </source>
</evidence>
<gene>
    <name evidence="7" type="primary">Cre-puf-5</name>
    <name evidence="7" type="ORF">CRE_05663</name>
</gene>
<dbReference type="PANTHER" id="PTHR12537:SF26">
    <property type="entry name" value="PUMILIO DOMAIN-CONTAINING PROTEIN 5-RELATED"/>
    <property type="match status" value="1"/>
</dbReference>